<gene>
    <name evidence="1" type="ORF">BLNAU_13290</name>
</gene>
<proteinExistence type="predicted"/>
<accession>A0ABQ9XK75</accession>
<dbReference type="Proteomes" id="UP001281761">
    <property type="component" value="Unassembled WGS sequence"/>
</dbReference>
<evidence type="ECO:0000313" key="1">
    <source>
        <dbReference type="EMBL" id="KAK2951797.1"/>
    </source>
</evidence>
<keyword evidence="2" id="KW-1185">Reference proteome</keyword>
<dbReference type="EMBL" id="JARBJD010000113">
    <property type="protein sequence ID" value="KAK2951797.1"/>
    <property type="molecule type" value="Genomic_DNA"/>
</dbReference>
<evidence type="ECO:0000313" key="2">
    <source>
        <dbReference type="Proteomes" id="UP001281761"/>
    </source>
</evidence>
<organism evidence="1 2">
    <name type="scientific">Blattamonas nauphoetae</name>
    <dbReference type="NCBI Taxonomy" id="2049346"/>
    <lineage>
        <taxon>Eukaryota</taxon>
        <taxon>Metamonada</taxon>
        <taxon>Preaxostyla</taxon>
        <taxon>Oxymonadida</taxon>
        <taxon>Blattamonas</taxon>
    </lineage>
</organism>
<name>A0ABQ9XK75_9EUKA</name>
<reference evidence="1 2" key="1">
    <citation type="journal article" date="2022" name="bioRxiv">
        <title>Genomics of Preaxostyla Flagellates Illuminates Evolutionary Transitions and the Path Towards Mitochondrial Loss.</title>
        <authorList>
            <person name="Novak L.V.F."/>
            <person name="Treitli S.C."/>
            <person name="Pyrih J."/>
            <person name="Halakuc P."/>
            <person name="Pipaliya S.V."/>
            <person name="Vacek V."/>
            <person name="Brzon O."/>
            <person name="Soukal P."/>
            <person name="Eme L."/>
            <person name="Dacks J.B."/>
            <person name="Karnkowska A."/>
            <person name="Elias M."/>
            <person name="Hampl V."/>
        </authorList>
    </citation>
    <scope>NUCLEOTIDE SEQUENCE [LARGE SCALE GENOMIC DNA]</scope>
    <source>
        <strain evidence="1">NAU3</strain>
        <tissue evidence="1">Gut</tissue>
    </source>
</reference>
<comment type="caution">
    <text evidence="1">The sequence shown here is derived from an EMBL/GenBank/DDBJ whole genome shotgun (WGS) entry which is preliminary data.</text>
</comment>
<protein>
    <submittedName>
        <fullName evidence="1">Uncharacterized protein</fullName>
    </submittedName>
</protein>
<sequence length="178" mass="20130">MSIRSFKPRSISTQKVDQLCSHRDISVFVRIILECSEVKLKLLRQAFWAHFDQNLSPSLPNSCPFLLPLSDSFPNPPKESVCEIAGSSESDTISESQSKRRRQYEQSHLFQTGRAFKNRSEQFGPLPTSPTIDEAASVSENGLQEGFDGMEKMVNEDMLEGCSRKLSFLADCSCRIRF</sequence>